<keyword evidence="2" id="KW-1185">Reference proteome</keyword>
<dbReference type="InterPro" id="IPR053185">
    <property type="entry name" value="SET_domain_protein"/>
</dbReference>
<dbReference type="SUPFAM" id="SSF82199">
    <property type="entry name" value="SET domain"/>
    <property type="match status" value="1"/>
</dbReference>
<dbReference type="OrthoDB" id="1028014at2759"/>
<comment type="caution">
    <text evidence="1">The sequence shown here is derived from an EMBL/GenBank/DDBJ whole genome shotgun (WGS) entry which is preliminary data.</text>
</comment>
<sequence>MCRLEKADSIFVCNLSLIDNPGTKSATEILAMKWIYNLGIIATTSATSSSNVEYSSSLGTTSFVSNTSFFPGSTQTLGEAQKSAESVSNFPWSFWPACHANENTSSLLCTFSDQKFANGRGMFLVTSPEHAHNILKKPVFTQHGVLDRINHHANPSFIEQEFPGKGRGLIANKTIHRGDQIFASSALVIRSRETYRLAEKDRLELAHRGAQTLPEQSKPLFWSLLDHFKGDPVDDRINTDAFQVYVDGEEITITYIYNEKTQQERLNHLNAIWGFDCSCSACSAHPSMVAESDERLQQIDDLSKILYDWSPHSEATAEIAETLIALYKQERLFASLRAPYKHAAEVYSSYGDKYKAIKYARLSAEYLLFDKGFKHKDVEDMRAMANEPEMSWSWKKRIQRQKCV</sequence>
<dbReference type="AlphaFoldDB" id="A0A8K0VXW7"/>
<dbReference type="EMBL" id="JAGMVJ010000010">
    <property type="protein sequence ID" value="KAH7087144.1"/>
    <property type="molecule type" value="Genomic_DNA"/>
</dbReference>
<gene>
    <name evidence="1" type="ORF">FB567DRAFT_560849</name>
</gene>
<proteinExistence type="predicted"/>
<dbReference type="PANTHER" id="PTHR47332:SF6">
    <property type="entry name" value="SET DOMAIN-CONTAINING PROTEIN"/>
    <property type="match status" value="1"/>
</dbReference>
<dbReference type="InterPro" id="IPR046341">
    <property type="entry name" value="SET_dom_sf"/>
</dbReference>
<dbReference type="PANTHER" id="PTHR47332">
    <property type="entry name" value="SET DOMAIN-CONTAINING PROTEIN 5"/>
    <property type="match status" value="1"/>
</dbReference>
<evidence type="ECO:0008006" key="3">
    <source>
        <dbReference type="Google" id="ProtNLM"/>
    </source>
</evidence>
<organism evidence="1 2">
    <name type="scientific">Paraphoma chrysanthemicola</name>
    <dbReference type="NCBI Taxonomy" id="798071"/>
    <lineage>
        <taxon>Eukaryota</taxon>
        <taxon>Fungi</taxon>
        <taxon>Dikarya</taxon>
        <taxon>Ascomycota</taxon>
        <taxon>Pezizomycotina</taxon>
        <taxon>Dothideomycetes</taxon>
        <taxon>Pleosporomycetidae</taxon>
        <taxon>Pleosporales</taxon>
        <taxon>Pleosporineae</taxon>
        <taxon>Phaeosphaeriaceae</taxon>
        <taxon>Paraphoma</taxon>
    </lineage>
</organism>
<name>A0A8K0VXW7_9PLEO</name>
<reference evidence="1" key="1">
    <citation type="journal article" date="2021" name="Nat. Commun.">
        <title>Genetic determinants of endophytism in the Arabidopsis root mycobiome.</title>
        <authorList>
            <person name="Mesny F."/>
            <person name="Miyauchi S."/>
            <person name="Thiergart T."/>
            <person name="Pickel B."/>
            <person name="Atanasova L."/>
            <person name="Karlsson M."/>
            <person name="Huettel B."/>
            <person name="Barry K.W."/>
            <person name="Haridas S."/>
            <person name="Chen C."/>
            <person name="Bauer D."/>
            <person name="Andreopoulos W."/>
            <person name="Pangilinan J."/>
            <person name="LaButti K."/>
            <person name="Riley R."/>
            <person name="Lipzen A."/>
            <person name="Clum A."/>
            <person name="Drula E."/>
            <person name="Henrissat B."/>
            <person name="Kohler A."/>
            <person name="Grigoriev I.V."/>
            <person name="Martin F.M."/>
            <person name="Hacquard S."/>
        </authorList>
    </citation>
    <scope>NUCLEOTIDE SEQUENCE</scope>
    <source>
        <strain evidence="1">MPI-SDFR-AT-0120</strain>
    </source>
</reference>
<dbReference type="Proteomes" id="UP000813461">
    <property type="component" value="Unassembled WGS sequence"/>
</dbReference>
<accession>A0A8K0VXW7</accession>
<evidence type="ECO:0000313" key="1">
    <source>
        <dbReference type="EMBL" id="KAH7087144.1"/>
    </source>
</evidence>
<protein>
    <recommendedName>
        <fullName evidence="3">SET domain-containing protein</fullName>
    </recommendedName>
</protein>
<evidence type="ECO:0000313" key="2">
    <source>
        <dbReference type="Proteomes" id="UP000813461"/>
    </source>
</evidence>
<dbReference type="Gene3D" id="2.170.270.10">
    <property type="entry name" value="SET domain"/>
    <property type="match status" value="1"/>
</dbReference>